<organism evidence="1 2">
    <name type="scientific">Chryseobacterium aquaeductus</name>
    <dbReference type="NCBI Taxonomy" id="2675056"/>
    <lineage>
        <taxon>Bacteria</taxon>
        <taxon>Pseudomonadati</taxon>
        <taxon>Bacteroidota</taxon>
        <taxon>Flavobacteriia</taxon>
        <taxon>Flavobacteriales</taxon>
        <taxon>Weeksellaceae</taxon>
        <taxon>Chryseobacterium group</taxon>
        <taxon>Chryseobacterium</taxon>
    </lineage>
</organism>
<dbReference type="Proteomes" id="UP000662618">
    <property type="component" value="Unassembled WGS sequence"/>
</dbReference>
<dbReference type="InterPro" id="IPR028994">
    <property type="entry name" value="Integrin_alpha_N"/>
</dbReference>
<dbReference type="Gene3D" id="2.130.10.130">
    <property type="entry name" value="Integrin alpha, N-terminal"/>
    <property type="match status" value="1"/>
</dbReference>
<reference evidence="1" key="1">
    <citation type="submission" date="2020-12" db="EMBL/GenBank/DDBJ databases">
        <authorList>
            <person name="Rodrigo-Torres L."/>
            <person name="Arahal R. D."/>
            <person name="Lucena T."/>
        </authorList>
    </citation>
    <scope>NUCLEOTIDE SEQUENCE</scope>
    <source>
        <strain evidence="1">CECT 9390</strain>
    </source>
</reference>
<accession>A0A9N8MIQ1</accession>
<dbReference type="AlphaFoldDB" id="A0A9N8MIQ1"/>
<keyword evidence="1" id="KW-0456">Lyase</keyword>
<dbReference type="PANTHER" id="PTHR43118">
    <property type="entry name" value="RHAMNOGALACTURONAN LYASE (EUROFUNG)"/>
    <property type="match status" value="1"/>
</dbReference>
<dbReference type="PANTHER" id="PTHR43118:SF1">
    <property type="entry name" value="RHAMNOGALACTURONAN LYASE (EUROFUNG)"/>
    <property type="match status" value="1"/>
</dbReference>
<proteinExistence type="predicted"/>
<keyword evidence="2" id="KW-1185">Reference proteome</keyword>
<evidence type="ECO:0000313" key="2">
    <source>
        <dbReference type="Proteomes" id="UP000662618"/>
    </source>
</evidence>
<dbReference type="EC" id="4.2.2.23" evidence="1"/>
<protein>
    <submittedName>
        <fullName evidence="1">Rhamnogalacturonan endolyase YesW</fullName>
        <ecNumber evidence="1">4.2.2.23</ecNumber>
    </submittedName>
</protein>
<dbReference type="InterPro" id="IPR034641">
    <property type="entry name" value="RGL11"/>
</dbReference>
<sequence length="610" mass="69793">MKSKRYFTDLLLNKLKFFVLMKLDFLVQRLQLNLRFRKVFRKTIFAIIVISVSLIKAQEFSRSTIIIPASDFLDEIPKGNYMTNANEQKQVWLFNNTGILLNSETNLMTKINVSEAGQYHLFVRSAGSGKSSFKIAVNDRVTEHSFGRNALNWEKGGVFSLKKGSNDIKITRIGSGAMFDVLALSKNSNLSEKDIYPKQLNDDVQLIKEYKIPLTNAVKFGDVNGDGKTDFLVLERDFSARVFDSDGKELWHWKAPDEYKKERSEFEAPGVVWDFDQDGKSEIAHWRMIDEKEWLVIADGQTGKIKHKTEWPTQPLPHVYNNFRLAVGKFSANHPNHLAVFTDMGNTININAYDKNLKKLWQHTEKRKKDNLGHYIYPIDLDGDGIDEVLVGSLLLDSKGKTIWNKFDLIPDNHDHADSYKFADINGDGKLDIITANSETGIFIYEGMTGKIIWQNVAEHTQQIQVGNFLKNVPGLQVVAGGRTYGNRKIGEPYLSSQLYWFNQVGDLLFKWPGNPVNGNPDFVKGFWNGKTEQLFWFKFKIEDNGKGKLYFPDPVFHMFDFTGDGAEEVITLASGYLRIWGSKSAMRSGKDRKKDIMYLKNTVVNHTHY</sequence>
<dbReference type="GO" id="GO:0102210">
    <property type="term" value="F:rhamnogalacturonan endolyase activity"/>
    <property type="evidence" value="ECO:0007669"/>
    <property type="project" value="UniProtKB-EC"/>
</dbReference>
<dbReference type="EMBL" id="CAJIMS010000001">
    <property type="protein sequence ID" value="CAD7813319.1"/>
    <property type="molecule type" value="Genomic_DNA"/>
</dbReference>
<evidence type="ECO:0000313" key="1">
    <source>
        <dbReference type="EMBL" id="CAD7813319.1"/>
    </source>
</evidence>
<dbReference type="Gene3D" id="2.60.120.260">
    <property type="entry name" value="Galactose-binding domain-like"/>
    <property type="match status" value="1"/>
</dbReference>
<dbReference type="SUPFAM" id="SSF69318">
    <property type="entry name" value="Integrin alpha N-terminal domain"/>
    <property type="match status" value="1"/>
</dbReference>
<comment type="caution">
    <text evidence="1">The sequence shown here is derived from an EMBL/GenBank/DDBJ whole genome shotgun (WGS) entry which is preliminary data.</text>
</comment>
<gene>
    <name evidence="1" type="primary">yesW_2</name>
    <name evidence="1" type="ORF">CHRY9390_02640</name>
</gene>
<dbReference type="RefSeq" id="WP_162088884.1">
    <property type="nucleotide sequence ID" value="NZ_CAJIMS010000001.1"/>
</dbReference>
<name>A0A9N8MIQ1_9FLAO</name>